<dbReference type="InterPro" id="IPR008995">
    <property type="entry name" value="Mo/tungstate-bd_C_term_dom"/>
</dbReference>
<dbReference type="PANTHER" id="PTHR30432">
    <property type="entry name" value="TRANSCRIPTIONAL REGULATOR MODE"/>
    <property type="match status" value="1"/>
</dbReference>
<evidence type="ECO:0000256" key="1">
    <source>
        <dbReference type="ARBA" id="ARBA00008110"/>
    </source>
</evidence>
<protein>
    <submittedName>
        <fullName evidence="8">ModE family transcriptional regulator</fullName>
    </submittedName>
</protein>
<evidence type="ECO:0000313" key="9">
    <source>
        <dbReference type="Proteomes" id="UP000294832"/>
    </source>
</evidence>
<dbReference type="InterPro" id="IPR005116">
    <property type="entry name" value="Transp-assoc_OB_typ1"/>
</dbReference>
<dbReference type="Gene3D" id="2.40.50.100">
    <property type="match status" value="2"/>
</dbReference>
<sequence length="259" mass="28075">MNLKALLTLNDQQKLFANPRRIKLLLQIRDSGSISQGAREAGISYKAAWDAVNDMNQQADAALVTSEKGGKGGGGAQLTPFGHRLLKVYELMEQMQDMALEALLDEAVPMDNLLELMAHFSLKTSARNQLTGEIVALQGDTLSDNVLVQLTNGQQVQAAITHASTDRLGLQPGKKVLLLVKAPAVLIHKHAVIHGNCLQGQLLDIKRNDDKSEITLDIGNGEKVYASVTNDTLTGIELQLGDYFYAGFSPENTIIATMN</sequence>
<dbReference type="OrthoDB" id="9800709at2"/>
<evidence type="ECO:0000256" key="2">
    <source>
        <dbReference type="ARBA" id="ARBA00022448"/>
    </source>
</evidence>
<dbReference type="InterPro" id="IPR051815">
    <property type="entry name" value="Molybdate_resp_trans_reg"/>
</dbReference>
<accession>A0A4R2F9M5</accession>
<reference evidence="8 9" key="1">
    <citation type="submission" date="2019-03" db="EMBL/GenBank/DDBJ databases">
        <title>Freshwater and sediment microbial communities from various areas in North America, analyzing microbe dynamics in response to fracking.</title>
        <authorList>
            <person name="Lamendella R."/>
        </authorList>
    </citation>
    <scope>NUCLEOTIDE SEQUENCE [LARGE SCALE GENOMIC DNA]</scope>
    <source>
        <strain evidence="8 9">74A</strain>
    </source>
</reference>
<feature type="domain" description="Mop" evidence="7">
    <location>
        <begin position="123"/>
        <end position="189"/>
    </location>
</feature>
<dbReference type="PIRSF" id="PIRSF005763">
    <property type="entry name" value="Txn_reg_ModE"/>
    <property type="match status" value="1"/>
</dbReference>
<feature type="region of interest" description="Required for dimer formation and molybdate binding" evidence="6">
    <location>
        <begin position="124"/>
        <end position="132"/>
    </location>
</feature>
<dbReference type="EMBL" id="SLWF01000012">
    <property type="protein sequence ID" value="TCN84292.1"/>
    <property type="molecule type" value="Genomic_DNA"/>
</dbReference>
<dbReference type="PROSITE" id="PS51866">
    <property type="entry name" value="MOP"/>
    <property type="match status" value="1"/>
</dbReference>
<dbReference type="SUPFAM" id="SSF46785">
    <property type="entry name" value="Winged helix' DNA-binding domain"/>
    <property type="match status" value="1"/>
</dbReference>
<evidence type="ECO:0000256" key="4">
    <source>
        <dbReference type="ARBA" id="ARBA00022737"/>
    </source>
</evidence>
<keyword evidence="3 5" id="KW-0500">Molybdenum</keyword>
<dbReference type="InterPro" id="IPR036390">
    <property type="entry name" value="WH_DNA-bd_sf"/>
</dbReference>
<dbReference type="GO" id="GO:0030151">
    <property type="term" value="F:molybdenum ion binding"/>
    <property type="evidence" value="ECO:0007669"/>
    <property type="project" value="UniProtKB-UniRule"/>
</dbReference>
<gene>
    <name evidence="8" type="ORF">EDC91_11266</name>
</gene>
<evidence type="ECO:0000259" key="7">
    <source>
        <dbReference type="PROSITE" id="PS51866"/>
    </source>
</evidence>
<dbReference type="InterPro" id="IPR004606">
    <property type="entry name" value="Mop_domain"/>
</dbReference>
<organism evidence="8 9">
    <name type="scientific">Shewanella fodinae</name>
    <dbReference type="NCBI Taxonomy" id="552357"/>
    <lineage>
        <taxon>Bacteria</taxon>
        <taxon>Pseudomonadati</taxon>
        <taxon>Pseudomonadota</taxon>
        <taxon>Gammaproteobacteria</taxon>
        <taxon>Alteromonadales</taxon>
        <taxon>Shewanellaceae</taxon>
        <taxon>Shewanella</taxon>
    </lineage>
</organism>
<dbReference type="GO" id="GO:0003700">
    <property type="term" value="F:DNA-binding transcription factor activity"/>
    <property type="evidence" value="ECO:0007669"/>
    <property type="project" value="InterPro"/>
</dbReference>
<comment type="similarity">
    <text evidence="1 5">Belongs to the ModE family.</text>
</comment>
<dbReference type="Pfam" id="PF00126">
    <property type="entry name" value="HTH_1"/>
    <property type="match status" value="1"/>
</dbReference>
<dbReference type="SUPFAM" id="SSF50331">
    <property type="entry name" value="MOP-like"/>
    <property type="match status" value="2"/>
</dbReference>
<dbReference type="GO" id="GO:0015689">
    <property type="term" value="P:molybdate ion transport"/>
    <property type="evidence" value="ECO:0007669"/>
    <property type="project" value="UniProtKB-UniRule"/>
</dbReference>
<name>A0A4R2F9M5_9GAMM</name>
<dbReference type="InterPro" id="IPR036388">
    <property type="entry name" value="WH-like_DNA-bd_sf"/>
</dbReference>
<dbReference type="Pfam" id="PF03459">
    <property type="entry name" value="TOBE"/>
    <property type="match status" value="1"/>
</dbReference>
<dbReference type="PANTHER" id="PTHR30432:SF1">
    <property type="entry name" value="DNA-BINDING TRANSCRIPTIONAL DUAL REGULATOR MODE"/>
    <property type="match status" value="1"/>
</dbReference>
<comment type="caution">
    <text evidence="8">The sequence shown here is derived from an EMBL/GenBank/DDBJ whole genome shotgun (WGS) entry which is preliminary data.</text>
</comment>
<dbReference type="NCBIfam" id="TIGR00637">
    <property type="entry name" value="ModE_repress"/>
    <property type="match status" value="1"/>
</dbReference>
<dbReference type="RefSeq" id="WP_133038948.1">
    <property type="nucleotide sequence ID" value="NZ_SLWF01000012.1"/>
</dbReference>
<dbReference type="NCBIfam" id="TIGR00638">
    <property type="entry name" value="Mop"/>
    <property type="match status" value="1"/>
</dbReference>
<dbReference type="InterPro" id="IPR000847">
    <property type="entry name" value="LysR_HTH_N"/>
</dbReference>
<keyword evidence="2 5" id="KW-0813">Transport</keyword>
<dbReference type="Proteomes" id="UP000294832">
    <property type="component" value="Unassembled WGS sequence"/>
</dbReference>
<evidence type="ECO:0000256" key="5">
    <source>
        <dbReference type="PIRNR" id="PIRNR005763"/>
    </source>
</evidence>
<proteinExistence type="inferred from homology"/>
<dbReference type="AlphaFoldDB" id="A0A4R2F9M5"/>
<keyword evidence="9" id="KW-1185">Reference proteome</keyword>
<evidence type="ECO:0000313" key="8">
    <source>
        <dbReference type="EMBL" id="TCN84292.1"/>
    </source>
</evidence>
<keyword evidence="4" id="KW-0677">Repeat</keyword>
<dbReference type="InterPro" id="IPR016462">
    <property type="entry name" value="ModE"/>
</dbReference>
<evidence type="ECO:0000256" key="6">
    <source>
        <dbReference type="PIRSR" id="PIRSR005763-1"/>
    </source>
</evidence>
<dbReference type="InterPro" id="IPR003725">
    <property type="entry name" value="ModE-bd_N"/>
</dbReference>
<dbReference type="Gene3D" id="1.10.10.10">
    <property type="entry name" value="Winged helix-like DNA-binding domain superfamily/Winged helix DNA-binding domain"/>
    <property type="match status" value="1"/>
</dbReference>
<evidence type="ECO:0000256" key="3">
    <source>
        <dbReference type="ARBA" id="ARBA00022505"/>
    </source>
</evidence>